<dbReference type="AlphaFoldDB" id="A0A918R4Z0"/>
<evidence type="ECO:0000256" key="2">
    <source>
        <dbReference type="SAM" id="SignalP"/>
    </source>
</evidence>
<accession>A0A918R4Z0</accession>
<feature type="region of interest" description="Disordered" evidence="1">
    <location>
        <begin position="71"/>
        <end position="109"/>
    </location>
</feature>
<evidence type="ECO:0008006" key="5">
    <source>
        <dbReference type="Google" id="ProtNLM"/>
    </source>
</evidence>
<dbReference type="RefSeq" id="WP_189538550.1">
    <property type="nucleotide sequence ID" value="NZ_BMZD01000001.1"/>
</dbReference>
<evidence type="ECO:0000313" key="3">
    <source>
        <dbReference type="EMBL" id="GGZ86882.1"/>
    </source>
</evidence>
<organism evidence="3 4">
    <name type="scientific">Novosphingobium arvoryzae</name>
    <dbReference type="NCBI Taxonomy" id="1256514"/>
    <lineage>
        <taxon>Bacteria</taxon>
        <taxon>Pseudomonadati</taxon>
        <taxon>Pseudomonadota</taxon>
        <taxon>Alphaproteobacteria</taxon>
        <taxon>Sphingomonadales</taxon>
        <taxon>Sphingomonadaceae</taxon>
        <taxon>Novosphingobium</taxon>
    </lineage>
</organism>
<feature type="region of interest" description="Disordered" evidence="1">
    <location>
        <begin position="123"/>
        <end position="150"/>
    </location>
</feature>
<reference evidence="3" key="1">
    <citation type="journal article" date="2014" name="Int. J. Syst. Evol. Microbiol.">
        <title>Complete genome sequence of Corynebacterium casei LMG S-19264T (=DSM 44701T), isolated from a smear-ripened cheese.</title>
        <authorList>
            <consortium name="US DOE Joint Genome Institute (JGI-PGF)"/>
            <person name="Walter F."/>
            <person name="Albersmeier A."/>
            <person name="Kalinowski J."/>
            <person name="Ruckert C."/>
        </authorList>
    </citation>
    <scope>NUCLEOTIDE SEQUENCE</scope>
    <source>
        <strain evidence="3">KCTC 32422</strain>
    </source>
</reference>
<evidence type="ECO:0000256" key="1">
    <source>
        <dbReference type="SAM" id="MobiDB-lite"/>
    </source>
</evidence>
<name>A0A918R4Z0_9SPHN</name>
<gene>
    <name evidence="3" type="ORF">GCM10011617_01890</name>
</gene>
<dbReference type="Proteomes" id="UP000634139">
    <property type="component" value="Unassembled WGS sequence"/>
</dbReference>
<keyword evidence="4" id="KW-1185">Reference proteome</keyword>
<proteinExistence type="predicted"/>
<keyword evidence="2" id="KW-0732">Signal</keyword>
<feature type="compositionally biased region" description="Basic and acidic residues" evidence="1">
    <location>
        <begin position="82"/>
        <end position="95"/>
    </location>
</feature>
<comment type="caution">
    <text evidence="3">The sequence shown here is derived from an EMBL/GenBank/DDBJ whole genome shotgun (WGS) entry which is preliminary data.</text>
</comment>
<sequence length="150" mass="15970">MRYQGLIMIAALALMVPAAAGAQAAAPDPVDQRVAELLETARAAYGVRDPRDRCRRSAEGEIVVCIDRGEDLRVPSTAESDPDSREARHARDADVMRAPQLDRGSCKGQPGCVTGGWAPPPIYEVDVSQLPQAPEGSDADRIARGELPAP</sequence>
<dbReference type="EMBL" id="BMZD01000001">
    <property type="protein sequence ID" value="GGZ86882.1"/>
    <property type="molecule type" value="Genomic_DNA"/>
</dbReference>
<feature type="chain" id="PRO_5037426421" description="UrcA family protein" evidence="2">
    <location>
        <begin position="25"/>
        <end position="150"/>
    </location>
</feature>
<reference evidence="3" key="2">
    <citation type="submission" date="2020-09" db="EMBL/GenBank/DDBJ databases">
        <authorList>
            <person name="Sun Q."/>
            <person name="Kim S."/>
        </authorList>
    </citation>
    <scope>NUCLEOTIDE SEQUENCE</scope>
    <source>
        <strain evidence="3">KCTC 32422</strain>
    </source>
</reference>
<feature type="signal peptide" evidence="2">
    <location>
        <begin position="1"/>
        <end position="24"/>
    </location>
</feature>
<protein>
    <recommendedName>
        <fullName evidence="5">UrcA family protein</fullName>
    </recommendedName>
</protein>
<evidence type="ECO:0000313" key="4">
    <source>
        <dbReference type="Proteomes" id="UP000634139"/>
    </source>
</evidence>